<proteinExistence type="predicted"/>
<evidence type="ECO:0000259" key="3">
    <source>
        <dbReference type="PROSITE" id="PS50977"/>
    </source>
</evidence>
<dbReference type="InterPro" id="IPR001647">
    <property type="entry name" value="HTH_TetR"/>
</dbReference>
<organism evidence="4 5">
    <name type="scientific">Solibacillus palustris</name>
    <dbReference type="NCBI Taxonomy" id="2908203"/>
    <lineage>
        <taxon>Bacteria</taxon>
        <taxon>Bacillati</taxon>
        <taxon>Bacillota</taxon>
        <taxon>Bacilli</taxon>
        <taxon>Bacillales</taxon>
        <taxon>Caryophanaceae</taxon>
        <taxon>Solibacillus</taxon>
    </lineage>
</organism>
<name>A0ABS9UD35_9BACL</name>
<feature type="domain" description="HTH tetR-type" evidence="3">
    <location>
        <begin position="1"/>
        <end position="60"/>
    </location>
</feature>
<dbReference type="Gene3D" id="1.10.357.10">
    <property type="entry name" value="Tetracycline Repressor, domain 2"/>
    <property type="match status" value="1"/>
</dbReference>
<reference evidence="4 5" key="1">
    <citation type="submission" date="2022-03" db="EMBL/GenBank/DDBJ databases">
        <authorList>
            <person name="Jo J.-H."/>
            <person name="Im W.-T."/>
        </authorList>
    </citation>
    <scope>NUCLEOTIDE SEQUENCE [LARGE SCALE GENOMIC DNA]</scope>
    <source>
        <strain evidence="4 5">MA9</strain>
    </source>
</reference>
<dbReference type="InterPro" id="IPR050109">
    <property type="entry name" value="HTH-type_TetR-like_transc_reg"/>
</dbReference>
<keyword evidence="1 2" id="KW-0238">DNA-binding</keyword>
<dbReference type="EMBL" id="JAKZFC010000002">
    <property type="protein sequence ID" value="MCH7322050.1"/>
    <property type="molecule type" value="Genomic_DNA"/>
</dbReference>
<evidence type="ECO:0000313" key="4">
    <source>
        <dbReference type="EMBL" id="MCH7322050.1"/>
    </source>
</evidence>
<evidence type="ECO:0000256" key="2">
    <source>
        <dbReference type="PROSITE-ProRule" id="PRU00335"/>
    </source>
</evidence>
<dbReference type="InterPro" id="IPR009057">
    <property type="entry name" value="Homeodomain-like_sf"/>
</dbReference>
<comment type="caution">
    <text evidence="4">The sequence shown here is derived from an EMBL/GenBank/DDBJ whole genome shotgun (WGS) entry which is preliminary data.</text>
</comment>
<dbReference type="PANTHER" id="PTHR30328:SF54">
    <property type="entry name" value="HTH-TYPE TRANSCRIPTIONAL REPRESSOR SCO4008"/>
    <property type="match status" value="1"/>
</dbReference>
<gene>
    <name evidence="4" type="ORF">LZ480_09100</name>
</gene>
<dbReference type="Proteomes" id="UP001316087">
    <property type="component" value="Unassembled WGS sequence"/>
</dbReference>
<dbReference type="RefSeq" id="WP_241369095.1">
    <property type="nucleotide sequence ID" value="NZ_JAKZFC010000002.1"/>
</dbReference>
<sequence length="186" mass="21923">MTKAKLMHAAFHNFGKHGYNGGSLAQIADEIGIKKQSIYTYFKSKDDLYLAIFEEALQFELAFMKSYMTNNVQQPIEQKLLPLLQQVELRMEQYVETKFFIRTLYLTPQHLEQTLNKQAYYYLDYLEQLFKDYFSTQHIKVSAQDAAISFLALLDSLYVEMLYGGNERFLKRLQASWKIFYKGITN</sequence>
<dbReference type="PRINTS" id="PR00455">
    <property type="entry name" value="HTHTETR"/>
</dbReference>
<dbReference type="Gene3D" id="1.10.10.60">
    <property type="entry name" value="Homeodomain-like"/>
    <property type="match status" value="1"/>
</dbReference>
<dbReference type="SUPFAM" id="SSF46689">
    <property type="entry name" value="Homeodomain-like"/>
    <property type="match status" value="1"/>
</dbReference>
<evidence type="ECO:0000313" key="5">
    <source>
        <dbReference type="Proteomes" id="UP001316087"/>
    </source>
</evidence>
<dbReference type="Pfam" id="PF00440">
    <property type="entry name" value="TetR_N"/>
    <property type="match status" value="1"/>
</dbReference>
<dbReference type="PANTHER" id="PTHR30328">
    <property type="entry name" value="TRANSCRIPTIONAL REPRESSOR"/>
    <property type="match status" value="1"/>
</dbReference>
<dbReference type="PROSITE" id="PS50977">
    <property type="entry name" value="HTH_TETR_2"/>
    <property type="match status" value="1"/>
</dbReference>
<evidence type="ECO:0000256" key="1">
    <source>
        <dbReference type="ARBA" id="ARBA00023125"/>
    </source>
</evidence>
<feature type="DNA-binding region" description="H-T-H motif" evidence="2">
    <location>
        <begin position="23"/>
        <end position="42"/>
    </location>
</feature>
<protein>
    <submittedName>
        <fullName evidence="4">TetR/AcrR family transcriptional regulator</fullName>
    </submittedName>
</protein>
<accession>A0ABS9UD35</accession>
<keyword evidence="5" id="KW-1185">Reference proteome</keyword>